<evidence type="ECO:0000256" key="1">
    <source>
        <dbReference type="ARBA" id="ARBA00022679"/>
    </source>
</evidence>
<dbReference type="PANTHER" id="PTHR43289:SF6">
    <property type="entry name" value="SERINE_THREONINE-PROTEIN KINASE NEKL-3"/>
    <property type="match status" value="1"/>
</dbReference>
<dbReference type="InterPro" id="IPR011009">
    <property type="entry name" value="Kinase-like_dom_sf"/>
</dbReference>
<feature type="compositionally biased region" description="Polar residues" evidence="6">
    <location>
        <begin position="425"/>
        <end position="434"/>
    </location>
</feature>
<dbReference type="PANTHER" id="PTHR43289">
    <property type="entry name" value="MITOGEN-ACTIVATED PROTEIN KINASE KINASE KINASE 20-RELATED"/>
    <property type="match status" value="1"/>
</dbReference>
<dbReference type="SUPFAM" id="SSF56112">
    <property type="entry name" value="Protein kinase-like (PK-like)"/>
    <property type="match status" value="1"/>
</dbReference>
<evidence type="ECO:0000313" key="9">
    <source>
        <dbReference type="Proteomes" id="UP000321577"/>
    </source>
</evidence>
<reference evidence="8 9" key="1">
    <citation type="submission" date="2019-07" db="EMBL/GenBank/DDBJ databases">
        <title>Whole genome shotgun sequence of Brevifollis gellanilyticus NBRC 108608.</title>
        <authorList>
            <person name="Hosoyama A."/>
            <person name="Uohara A."/>
            <person name="Ohji S."/>
            <person name="Ichikawa N."/>
        </authorList>
    </citation>
    <scope>NUCLEOTIDE SEQUENCE [LARGE SCALE GENOMIC DNA]</scope>
    <source>
        <strain evidence="8 9">NBRC 108608</strain>
    </source>
</reference>
<dbReference type="Gene3D" id="3.30.200.20">
    <property type="entry name" value="Phosphorylase Kinase, domain 1"/>
    <property type="match status" value="1"/>
</dbReference>
<accession>A0A512ME65</accession>
<dbReference type="Pfam" id="PF00069">
    <property type="entry name" value="Pkinase"/>
    <property type="match status" value="1"/>
</dbReference>
<dbReference type="InterPro" id="IPR008271">
    <property type="entry name" value="Ser/Thr_kinase_AS"/>
</dbReference>
<keyword evidence="3" id="KW-0418">Kinase</keyword>
<evidence type="ECO:0000256" key="5">
    <source>
        <dbReference type="PROSITE-ProRule" id="PRU10141"/>
    </source>
</evidence>
<feature type="compositionally biased region" description="Pro residues" evidence="6">
    <location>
        <begin position="445"/>
        <end position="458"/>
    </location>
</feature>
<feature type="region of interest" description="Disordered" evidence="6">
    <location>
        <begin position="397"/>
        <end position="501"/>
    </location>
</feature>
<evidence type="ECO:0000313" key="8">
    <source>
        <dbReference type="EMBL" id="GEP45027.1"/>
    </source>
</evidence>
<dbReference type="Pfam" id="PF01471">
    <property type="entry name" value="PG_binding_1"/>
    <property type="match status" value="1"/>
</dbReference>
<dbReference type="PROSITE" id="PS00107">
    <property type="entry name" value="PROTEIN_KINASE_ATP"/>
    <property type="match status" value="1"/>
</dbReference>
<dbReference type="InterPro" id="IPR036366">
    <property type="entry name" value="PGBDSf"/>
</dbReference>
<dbReference type="PROSITE" id="PS50011">
    <property type="entry name" value="PROTEIN_KINASE_DOM"/>
    <property type="match status" value="1"/>
</dbReference>
<feature type="binding site" evidence="5">
    <location>
        <position position="81"/>
    </location>
    <ligand>
        <name>ATP</name>
        <dbReference type="ChEBI" id="CHEBI:30616"/>
    </ligand>
</feature>
<feature type="domain" description="Protein kinase" evidence="7">
    <location>
        <begin position="52"/>
        <end position="326"/>
    </location>
</feature>
<dbReference type="InterPro" id="IPR002477">
    <property type="entry name" value="Peptidoglycan-bd-like"/>
</dbReference>
<feature type="region of interest" description="Disordered" evidence="6">
    <location>
        <begin position="1"/>
        <end position="29"/>
    </location>
</feature>
<feature type="region of interest" description="Disordered" evidence="6">
    <location>
        <begin position="698"/>
        <end position="743"/>
    </location>
</feature>
<keyword evidence="9" id="KW-1185">Reference proteome</keyword>
<feature type="compositionally biased region" description="Pro residues" evidence="6">
    <location>
        <begin position="474"/>
        <end position="484"/>
    </location>
</feature>
<evidence type="ECO:0000256" key="4">
    <source>
        <dbReference type="ARBA" id="ARBA00022840"/>
    </source>
</evidence>
<dbReference type="AlphaFoldDB" id="A0A512ME65"/>
<dbReference type="PRINTS" id="PR01217">
    <property type="entry name" value="PRICHEXTENSN"/>
</dbReference>
<evidence type="ECO:0000256" key="2">
    <source>
        <dbReference type="ARBA" id="ARBA00022741"/>
    </source>
</evidence>
<proteinExistence type="predicted"/>
<gene>
    <name evidence="8" type="ORF">BGE01nite_43180</name>
</gene>
<dbReference type="SUPFAM" id="SSF47090">
    <property type="entry name" value="PGBD-like"/>
    <property type="match status" value="1"/>
</dbReference>
<dbReference type="InterPro" id="IPR017441">
    <property type="entry name" value="Protein_kinase_ATP_BS"/>
</dbReference>
<dbReference type="GO" id="GO:0005524">
    <property type="term" value="F:ATP binding"/>
    <property type="evidence" value="ECO:0007669"/>
    <property type="project" value="UniProtKB-UniRule"/>
</dbReference>
<keyword evidence="2 5" id="KW-0547">Nucleotide-binding</keyword>
<comment type="caution">
    <text evidence="8">The sequence shown here is derived from an EMBL/GenBank/DDBJ whole genome shotgun (WGS) entry which is preliminary data.</text>
</comment>
<name>A0A512ME65_9BACT</name>
<protein>
    <recommendedName>
        <fullName evidence="7">Protein kinase domain-containing protein</fullName>
    </recommendedName>
</protein>
<dbReference type="PROSITE" id="PS00108">
    <property type="entry name" value="PROTEIN_KINASE_ST"/>
    <property type="match status" value="1"/>
</dbReference>
<evidence type="ECO:0000256" key="6">
    <source>
        <dbReference type="SAM" id="MobiDB-lite"/>
    </source>
</evidence>
<dbReference type="CDD" id="cd14014">
    <property type="entry name" value="STKc_PknB_like"/>
    <property type="match status" value="1"/>
</dbReference>
<dbReference type="InterPro" id="IPR000719">
    <property type="entry name" value="Prot_kinase_dom"/>
</dbReference>
<evidence type="ECO:0000256" key="3">
    <source>
        <dbReference type="ARBA" id="ARBA00022777"/>
    </source>
</evidence>
<organism evidence="8 9">
    <name type="scientific">Brevifollis gellanilyticus</name>
    <dbReference type="NCBI Taxonomy" id="748831"/>
    <lineage>
        <taxon>Bacteria</taxon>
        <taxon>Pseudomonadati</taxon>
        <taxon>Verrucomicrobiota</taxon>
        <taxon>Verrucomicrobiia</taxon>
        <taxon>Verrucomicrobiales</taxon>
        <taxon>Verrucomicrobiaceae</taxon>
    </lineage>
</organism>
<dbReference type="RefSeq" id="WP_170266962.1">
    <property type="nucleotide sequence ID" value="NZ_BKAG01000040.1"/>
</dbReference>
<dbReference type="GO" id="GO:0004674">
    <property type="term" value="F:protein serine/threonine kinase activity"/>
    <property type="evidence" value="ECO:0007669"/>
    <property type="project" value="TreeGrafter"/>
</dbReference>
<evidence type="ECO:0000259" key="7">
    <source>
        <dbReference type="PROSITE" id="PS50011"/>
    </source>
</evidence>
<dbReference type="Gene3D" id="1.10.101.10">
    <property type="entry name" value="PGBD-like superfamily/PGBD"/>
    <property type="match status" value="1"/>
</dbReference>
<dbReference type="SMART" id="SM00220">
    <property type="entry name" value="S_TKc"/>
    <property type="match status" value="1"/>
</dbReference>
<dbReference type="EMBL" id="BKAG01000040">
    <property type="protein sequence ID" value="GEP45027.1"/>
    <property type="molecule type" value="Genomic_DNA"/>
</dbReference>
<keyword evidence="4 5" id="KW-0067">ATP-binding</keyword>
<dbReference type="Gene3D" id="1.10.510.10">
    <property type="entry name" value="Transferase(Phosphotransferase) domain 1"/>
    <property type="match status" value="1"/>
</dbReference>
<dbReference type="InterPro" id="IPR036365">
    <property type="entry name" value="PGBD-like_sf"/>
</dbReference>
<feature type="compositionally biased region" description="Low complexity" evidence="6">
    <location>
        <begin position="459"/>
        <end position="468"/>
    </location>
</feature>
<dbReference type="Proteomes" id="UP000321577">
    <property type="component" value="Unassembled WGS sequence"/>
</dbReference>
<sequence>MDPKLSGTPTFPPPPMTAGDGFPITSSGNDMPIDRTIVVKMPGTGMTVFNRYKLDRVLGRGGMGVVWLADDQKLERPVALKFLPSLIGLDPAAVKELKTETRRGLELSHPHIVRIYDFVDDDDAAAISMEFVDGKTLSELRLASEGGVFTTEQVSKWLLGVCDALDYAHFQRKVVHRDLKPANIMLTTRDAVAKIADFGIARSLSDTMSRLSVANAGASGTLPYMSPQQAMGERPLPTDDVYSLGATLYELFTGKPPFYRGDLPMQINSKVPPSVAERRQELDVKASEQLPKEWEDAIASCLNKDPTQRPTCAGVLAESLGLKPVTGTVRTLTFGHTQRTTGHAPQQPAKSSSFPWMAAAAAVTVIGGGSAFYLMQPQSPATTTALAEKPAHTEVKFTQVPVTGKEPRVKGTEPAPKKAPVTAKVTPSTDQPNASEPALTSKAPEPAPTTPAPTPSPTPAVALTPAPASGNPPAVAPAPTPAPTPNTAAAPAAPAPTTVAMTPAPPAPAAVTTASLPQIQASPLTVAAVSPAMTAAPGLPVVAPPPGTAESPPSVSQVPPGSTLPGAPASAYVVGTPGVPLPPGYVPPPEIAGQIQTQPVVADPPSGFWTVEQMFPTVPFANYSATGKRYLLFRTQTLLKEKGLYTSTVDGKEGKGTHNAIQLFQAKNGLRPTGLLDVPTLAMLQLSAEADNLAWNAPANVGSGSTSSSRPVRRAPGGGRYAPQEEEQPNFFQRKLRGLLGED</sequence>
<keyword evidence="1" id="KW-0808">Transferase</keyword>
<feature type="compositionally biased region" description="Low complexity" evidence="6">
    <location>
        <begin position="485"/>
        <end position="501"/>
    </location>
</feature>